<protein>
    <submittedName>
        <fullName evidence="1">Uncharacterized protein</fullName>
    </submittedName>
</protein>
<dbReference type="RefSeq" id="WP_152838023.1">
    <property type="nucleotide sequence ID" value="NZ_WHUG01000003.1"/>
</dbReference>
<evidence type="ECO:0000313" key="1">
    <source>
        <dbReference type="EMBL" id="MQA38703.1"/>
    </source>
</evidence>
<organism evidence="1 2">
    <name type="scientific">Rugamonas aquatica</name>
    <dbReference type="NCBI Taxonomy" id="2743357"/>
    <lineage>
        <taxon>Bacteria</taxon>
        <taxon>Pseudomonadati</taxon>
        <taxon>Pseudomonadota</taxon>
        <taxon>Betaproteobacteria</taxon>
        <taxon>Burkholderiales</taxon>
        <taxon>Oxalobacteraceae</taxon>
        <taxon>Telluria group</taxon>
        <taxon>Rugamonas</taxon>
    </lineage>
</organism>
<accession>A0A6A7N0Z9</accession>
<name>A0A6A7N0Z9_9BURK</name>
<dbReference type="EMBL" id="WHUG01000003">
    <property type="protein sequence ID" value="MQA38703.1"/>
    <property type="molecule type" value="Genomic_DNA"/>
</dbReference>
<dbReference type="AlphaFoldDB" id="A0A6A7N0Z9"/>
<evidence type="ECO:0000313" key="2">
    <source>
        <dbReference type="Proteomes" id="UP000440498"/>
    </source>
</evidence>
<proteinExistence type="predicted"/>
<keyword evidence="2" id="KW-1185">Reference proteome</keyword>
<comment type="caution">
    <text evidence="1">The sequence shown here is derived from an EMBL/GenBank/DDBJ whole genome shotgun (WGS) entry which is preliminary data.</text>
</comment>
<reference evidence="1 2" key="1">
    <citation type="submission" date="2019-10" db="EMBL/GenBank/DDBJ databases">
        <title>Two novel species isolated from a subtropical stream in China.</title>
        <authorList>
            <person name="Lu H."/>
        </authorList>
    </citation>
    <scope>NUCLEOTIDE SEQUENCE [LARGE SCALE GENOMIC DNA]</scope>
    <source>
        <strain evidence="1 2">FT29W</strain>
    </source>
</reference>
<gene>
    <name evidence="1" type="ORF">GEV02_11115</name>
</gene>
<dbReference type="Proteomes" id="UP000440498">
    <property type="component" value="Unassembled WGS sequence"/>
</dbReference>
<sequence>MSIDFLKRHAQTLSEFAAATDARVSMNPGDHWLAIAANNQRQAASDAMQTLAVAYAQEAGELMDLRFIGPRANGSISLDAFIKIADPLSKAWKAAAYRIRHGLSEGRVGKEIADILNLKLAGIAGGSTRVLVTGNTTTDLSGESLLQSTLQQTFRLLTAKNDEFYDAVDAVGGKAAHYFGDAMREISGAGMSAEFTWHSLAGKHTWQGSSDEIKRIRTLLAAVAEPVTYTENISGSVSGITDTGKLELRTFEGKVMVRFPLDLTEKVQHLSIAKLTNLHVSTTKYRDAIAKRDVFRRLLIDISDPS</sequence>